<evidence type="ECO:0000256" key="1">
    <source>
        <dbReference type="SAM" id="Phobius"/>
    </source>
</evidence>
<dbReference type="InterPro" id="IPR019692">
    <property type="entry name" value="CFP-6_PH"/>
</dbReference>
<evidence type="ECO:0000259" key="2">
    <source>
        <dbReference type="Pfam" id="PF10756"/>
    </source>
</evidence>
<feature type="transmembrane region" description="Helical" evidence="1">
    <location>
        <begin position="174"/>
        <end position="193"/>
    </location>
</feature>
<dbReference type="AlphaFoldDB" id="A0A2M8WUQ8"/>
<dbReference type="OrthoDB" id="5148800at2"/>
<dbReference type="Pfam" id="PF10756">
    <property type="entry name" value="bPH_6"/>
    <property type="match status" value="1"/>
</dbReference>
<feature type="transmembrane region" description="Helical" evidence="1">
    <location>
        <begin position="12"/>
        <end position="32"/>
    </location>
</feature>
<dbReference type="EMBL" id="PGTZ01000006">
    <property type="protein sequence ID" value="PJI94639.1"/>
    <property type="molecule type" value="Genomic_DNA"/>
</dbReference>
<keyword evidence="1" id="KW-0812">Transmembrane</keyword>
<reference evidence="3 4" key="1">
    <citation type="submission" date="2017-11" db="EMBL/GenBank/DDBJ databases">
        <title>Genomic Encyclopedia of Archaeal and Bacterial Type Strains, Phase II (KMG-II): From Individual Species to Whole Genera.</title>
        <authorList>
            <person name="Goeker M."/>
        </authorList>
    </citation>
    <scope>NUCLEOTIDE SEQUENCE [LARGE SCALE GENOMIC DNA]</scope>
    <source>
        <strain evidence="3 4">DSM 22413</strain>
    </source>
</reference>
<dbReference type="RefSeq" id="WP_100348633.1">
    <property type="nucleotide sequence ID" value="NZ_PGTZ01000006.1"/>
</dbReference>
<comment type="caution">
    <text evidence="3">The sequence shown here is derived from an EMBL/GenBank/DDBJ whole genome shotgun (WGS) entry which is preliminary data.</text>
</comment>
<keyword evidence="1" id="KW-0472">Membrane</keyword>
<keyword evidence="1" id="KW-1133">Transmembrane helix</keyword>
<feature type="transmembrane region" description="Helical" evidence="1">
    <location>
        <begin position="38"/>
        <end position="57"/>
    </location>
</feature>
<evidence type="ECO:0000313" key="4">
    <source>
        <dbReference type="Proteomes" id="UP000231586"/>
    </source>
</evidence>
<protein>
    <submittedName>
        <fullName evidence="3">PH (Pleckstrin Homology) domain-containing protein</fullName>
    </submittedName>
</protein>
<sequence>MNPERHFSSPSGRVLTVAAALVALVVLVGVAADGGVHALAHVGAIPVLAAAVVWALYWRPEVVVSDGGVTVANPLRTTHVPWPTFVGVDTRWSLVVRTTDGEVTAWAAPRASGTARRVGRRPGAEERTVRGASAETVALEITGRHATLAAAGHLEGAHEIAAAHGMRPARRWDVPVVSTLGALAVLAVLGLALA</sequence>
<name>A0A2M8WUQ8_9MICO</name>
<feature type="domain" description="Low molecular weight protein antigen 6 PH" evidence="2">
    <location>
        <begin position="59"/>
        <end position="117"/>
    </location>
</feature>
<proteinExistence type="predicted"/>
<organism evidence="3 4">
    <name type="scientific">Luteimicrobium subarcticum</name>
    <dbReference type="NCBI Taxonomy" id="620910"/>
    <lineage>
        <taxon>Bacteria</taxon>
        <taxon>Bacillati</taxon>
        <taxon>Actinomycetota</taxon>
        <taxon>Actinomycetes</taxon>
        <taxon>Micrococcales</taxon>
        <taxon>Luteimicrobium</taxon>
    </lineage>
</organism>
<accession>A0A2M8WUQ8</accession>
<evidence type="ECO:0000313" key="3">
    <source>
        <dbReference type="EMBL" id="PJI94639.1"/>
    </source>
</evidence>
<dbReference type="Proteomes" id="UP000231586">
    <property type="component" value="Unassembled WGS sequence"/>
</dbReference>
<keyword evidence="4" id="KW-1185">Reference proteome</keyword>
<gene>
    <name evidence="3" type="ORF">CLV34_0484</name>
</gene>